<keyword evidence="5 8" id="KW-0285">Flavoprotein</keyword>
<evidence type="ECO:0000313" key="12">
    <source>
        <dbReference type="EMBL" id="VIO68499.1"/>
    </source>
</evidence>
<dbReference type="SUPFAM" id="SSF56645">
    <property type="entry name" value="Acyl-CoA dehydrogenase NM domain-like"/>
    <property type="match status" value="1"/>
</dbReference>
<dbReference type="PANTHER" id="PTHR43884">
    <property type="entry name" value="ACYL-COA DEHYDROGENASE"/>
    <property type="match status" value="1"/>
</dbReference>
<evidence type="ECO:0000259" key="11">
    <source>
        <dbReference type="Pfam" id="PF02771"/>
    </source>
</evidence>
<dbReference type="Gene3D" id="2.40.110.10">
    <property type="entry name" value="Butyryl-CoA Dehydrogenase, subunit A, domain 2"/>
    <property type="match status" value="1"/>
</dbReference>
<dbReference type="RefSeq" id="WP_139858910.1">
    <property type="nucleotide sequence ID" value="NZ_CAADFC020000007.1"/>
</dbReference>
<organism evidence="12 13">
    <name type="scientific">Bradyrhizobium ivorense</name>
    <dbReference type="NCBI Taxonomy" id="2511166"/>
    <lineage>
        <taxon>Bacteria</taxon>
        <taxon>Pseudomonadati</taxon>
        <taxon>Pseudomonadota</taxon>
        <taxon>Alphaproteobacteria</taxon>
        <taxon>Hyphomicrobiales</taxon>
        <taxon>Nitrobacteraceae</taxon>
        <taxon>Bradyrhizobium</taxon>
    </lineage>
</organism>
<gene>
    <name evidence="12" type="primary">acrC_2</name>
    <name evidence="12" type="ORF">CI1B_21190</name>
</gene>
<dbReference type="EC" id="1.3.1.95" evidence="12"/>
<evidence type="ECO:0000259" key="10">
    <source>
        <dbReference type="Pfam" id="PF02770"/>
    </source>
</evidence>
<feature type="domain" description="Acyl-CoA oxidase/dehydrogenase middle" evidence="10">
    <location>
        <begin position="120"/>
        <end position="216"/>
    </location>
</feature>
<dbReference type="Gene3D" id="1.20.140.10">
    <property type="entry name" value="Butyryl-CoA Dehydrogenase, subunit A, domain 3"/>
    <property type="match status" value="1"/>
</dbReference>
<dbReference type="InterPro" id="IPR006089">
    <property type="entry name" value="Acyl-CoA_DH_CS"/>
</dbReference>
<dbReference type="GO" id="GO:0003995">
    <property type="term" value="F:acyl-CoA dehydrogenase activity"/>
    <property type="evidence" value="ECO:0007669"/>
    <property type="project" value="InterPro"/>
</dbReference>
<evidence type="ECO:0000256" key="2">
    <source>
        <dbReference type="ARBA" id="ARBA00005109"/>
    </source>
</evidence>
<dbReference type="InterPro" id="IPR009100">
    <property type="entry name" value="AcylCoA_DH/oxidase_NM_dom_sf"/>
</dbReference>
<dbReference type="InterPro" id="IPR006091">
    <property type="entry name" value="Acyl-CoA_Oxase/DH_mid-dom"/>
</dbReference>
<dbReference type="InterPro" id="IPR037069">
    <property type="entry name" value="AcylCoA_DH/ox_N_sf"/>
</dbReference>
<evidence type="ECO:0000259" key="9">
    <source>
        <dbReference type="Pfam" id="PF00441"/>
    </source>
</evidence>
<dbReference type="InterPro" id="IPR009075">
    <property type="entry name" value="AcylCo_DH/oxidase_C"/>
</dbReference>
<dbReference type="GO" id="GO:0050660">
    <property type="term" value="F:flavin adenine dinucleotide binding"/>
    <property type="evidence" value="ECO:0007669"/>
    <property type="project" value="InterPro"/>
</dbReference>
<feature type="domain" description="Acyl-CoA dehydrogenase/oxidase C-terminal" evidence="9">
    <location>
        <begin position="230"/>
        <end position="378"/>
    </location>
</feature>
<keyword evidence="7 8" id="KW-0560">Oxidoreductase</keyword>
<evidence type="ECO:0000256" key="5">
    <source>
        <dbReference type="ARBA" id="ARBA00022630"/>
    </source>
</evidence>
<feature type="domain" description="Acyl-CoA dehydrogenase/oxidase N-terminal" evidence="11">
    <location>
        <begin position="5"/>
        <end position="116"/>
    </location>
</feature>
<dbReference type="GO" id="GO:0043958">
    <property type="term" value="F:acryloyl-CoA reductase (NADH) activity"/>
    <property type="evidence" value="ECO:0007669"/>
    <property type="project" value="UniProtKB-EC"/>
</dbReference>
<dbReference type="Pfam" id="PF00441">
    <property type="entry name" value="Acyl-CoA_dh_1"/>
    <property type="match status" value="1"/>
</dbReference>
<dbReference type="Pfam" id="PF02770">
    <property type="entry name" value="Acyl-CoA_dh_M"/>
    <property type="match status" value="1"/>
</dbReference>
<dbReference type="SUPFAM" id="SSF47203">
    <property type="entry name" value="Acyl-CoA dehydrogenase C-terminal domain-like"/>
    <property type="match status" value="1"/>
</dbReference>
<dbReference type="GO" id="GO:0009083">
    <property type="term" value="P:branched-chain amino acid catabolic process"/>
    <property type="evidence" value="ECO:0007669"/>
    <property type="project" value="UniProtKB-KW"/>
</dbReference>
<dbReference type="InterPro" id="IPR036250">
    <property type="entry name" value="AcylCo_DH-like_C"/>
</dbReference>
<keyword evidence="6 8" id="KW-0274">FAD</keyword>
<evidence type="ECO:0000256" key="4">
    <source>
        <dbReference type="ARBA" id="ARBA00022456"/>
    </source>
</evidence>
<dbReference type="PIRSF" id="PIRSF016578">
    <property type="entry name" value="HsaA"/>
    <property type="match status" value="1"/>
</dbReference>
<evidence type="ECO:0000256" key="3">
    <source>
        <dbReference type="ARBA" id="ARBA00009347"/>
    </source>
</evidence>
<accession>A0A508T072</accession>
<sequence>MADAETLRSMVDQTRRLVREELIPAEEWVEEHDEIPGHIVDRLRQFGYFGMTIPENYGGLGLSMFEEVSVVCEIGYASPVFRSYFGTSNGVGTLGIIIDGTEEQRREYLPRIAAGDLVASFCLTEPGAGSDAASLTTRATRDGDGYVINGTKRFTTNSPHAGIFTVFARTGPKEQKTSGISAFLVERGTPGITIGPRNKKMGFRGAHTADVIFEDCRVPATSLLGGREGVGFKTAMKSLDHARLHMSAVATGLSERIIDEGVRYASQRVQFGEPIANFQLIQGMLADCEAEALASRAMVERVARMRDDGRGVTKETACCKYFTTEALGRIADRVMQIHGGYGYIKEYPIERLFRDARLLRIYEGTSQIQQLIIAREMLKEKAA</sequence>
<dbReference type="PROSITE" id="PS00072">
    <property type="entry name" value="ACYL_COA_DH_1"/>
    <property type="match status" value="1"/>
</dbReference>
<evidence type="ECO:0000256" key="6">
    <source>
        <dbReference type="ARBA" id="ARBA00022827"/>
    </source>
</evidence>
<evidence type="ECO:0000313" key="13">
    <source>
        <dbReference type="Proteomes" id="UP000328092"/>
    </source>
</evidence>
<proteinExistence type="inferred from homology"/>
<dbReference type="PROSITE" id="PS00073">
    <property type="entry name" value="ACYL_COA_DH_2"/>
    <property type="match status" value="1"/>
</dbReference>
<keyword evidence="13" id="KW-1185">Reference proteome</keyword>
<evidence type="ECO:0000256" key="1">
    <source>
        <dbReference type="ARBA" id="ARBA00001974"/>
    </source>
</evidence>
<dbReference type="InterPro" id="IPR013786">
    <property type="entry name" value="AcylCoA_DH/ox_N"/>
</dbReference>
<comment type="cofactor">
    <cofactor evidence="1 8">
        <name>FAD</name>
        <dbReference type="ChEBI" id="CHEBI:57692"/>
    </cofactor>
</comment>
<dbReference type="InterPro" id="IPR046373">
    <property type="entry name" value="Acyl-CoA_Oxase/DH_mid-dom_sf"/>
</dbReference>
<dbReference type="Proteomes" id="UP000328092">
    <property type="component" value="Unassembled WGS sequence"/>
</dbReference>
<dbReference type="Pfam" id="PF02771">
    <property type="entry name" value="Acyl-CoA_dh_N"/>
    <property type="match status" value="1"/>
</dbReference>
<dbReference type="OrthoDB" id="9775090at2"/>
<name>A0A508T072_9BRAD</name>
<dbReference type="FunFam" id="2.40.110.10:FF:000001">
    <property type="entry name" value="Acyl-CoA dehydrogenase, mitochondrial"/>
    <property type="match status" value="1"/>
</dbReference>
<evidence type="ECO:0000256" key="8">
    <source>
        <dbReference type="RuleBase" id="RU362125"/>
    </source>
</evidence>
<dbReference type="PANTHER" id="PTHR43884:SF12">
    <property type="entry name" value="ISOVALERYL-COA DEHYDROGENASE, MITOCHONDRIAL-RELATED"/>
    <property type="match status" value="1"/>
</dbReference>
<comment type="caution">
    <text evidence="12">The sequence shown here is derived from an EMBL/GenBank/DDBJ whole genome shotgun (WGS) entry which is preliminary data.</text>
</comment>
<comment type="pathway">
    <text evidence="2">Amino-acid degradation; L-valine degradation.</text>
</comment>
<comment type="similarity">
    <text evidence="3 8">Belongs to the acyl-CoA dehydrogenase family.</text>
</comment>
<protein>
    <submittedName>
        <fullName evidence="12">Acryloyl-CoA reductase (NADH)</fullName>
        <ecNumber evidence="12">1.3.1.95</ecNumber>
    </submittedName>
</protein>
<keyword evidence="4" id="KW-0101">Branched-chain amino acid catabolism</keyword>
<dbReference type="EMBL" id="CAADFC020000007">
    <property type="protein sequence ID" value="VIO68499.1"/>
    <property type="molecule type" value="Genomic_DNA"/>
</dbReference>
<dbReference type="Gene3D" id="1.10.540.10">
    <property type="entry name" value="Acyl-CoA dehydrogenase/oxidase, N-terminal domain"/>
    <property type="match status" value="1"/>
</dbReference>
<dbReference type="AlphaFoldDB" id="A0A508T072"/>
<evidence type="ECO:0000256" key="7">
    <source>
        <dbReference type="ARBA" id="ARBA00023002"/>
    </source>
</evidence>
<reference evidence="12" key="1">
    <citation type="submission" date="2019-02" db="EMBL/GenBank/DDBJ databases">
        <authorList>
            <person name="Pothier F.J."/>
        </authorList>
    </citation>
    <scope>NUCLEOTIDE SEQUENCE</scope>
    <source>
        <strain evidence="12">CI-1B</strain>
    </source>
</reference>
<dbReference type="FunFam" id="1.20.140.10:FF:000001">
    <property type="entry name" value="Acyl-CoA dehydrogenase"/>
    <property type="match status" value="1"/>
</dbReference>